<dbReference type="KEGG" id="cthu:HUR95_14680"/>
<accession>F5LAR9</accession>
<reference evidence="2" key="3">
    <citation type="submission" date="2021-08" db="EMBL/GenBank/DDBJ databases">
        <authorList>
            <person name="de Jong S."/>
            <person name="van den Broek M."/>
            <person name="Merkel A."/>
            <person name="de la Torre Cortes P."/>
            <person name="Kalamorz F."/>
            <person name="Cook G."/>
            <person name="van Loosdrecht M."/>
            <person name="McMillan D."/>
        </authorList>
    </citation>
    <scope>NUCLEOTIDE SEQUENCE</scope>
    <source>
        <strain evidence="2">TA2.A1</strain>
    </source>
</reference>
<keyword evidence="4" id="KW-1185">Reference proteome</keyword>
<evidence type="ECO:0000313" key="1">
    <source>
        <dbReference type="EMBL" id="EGL81641.1"/>
    </source>
</evidence>
<proteinExistence type="predicted"/>
<evidence type="ECO:0000313" key="2">
    <source>
        <dbReference type="EMBL" id="QZT33474.1"/>
    </source>
</evidence>
<gene>
    <name evidence="1" type="ORF">CathTA2_3004</name>
    <name evidence="2" type="ORF">HUR95_14680</name>
</gene>
<dbReference type="Proteomes" id="UP000010716">
    <property type="component" value="Unassembled WGS sequence"/>
</dbReference>
<reference evidence="2 4" key="2">
    <citation type="journal article" date="2020" name="Extremophiles">
        <title>Genomic analysis of Caldalkalibacillus thermarum TA2.A1 reveals aerobic alkaliphilic metabolism and evolutionary hallmarks linking alkaliphilic bacteria and plant life.</title>
        <authorList>
            <person name="de Jong S.I."/>
            <person name="van den Broek M.A."/>
            <person name="Merkel A.Y."/>
            <person name="de la Torre Cortes P."/>
            <person name="Kalamorz F."/>
            <person name="Cook G.M."/>
            <person name="van Loosdrecht M.C.M."/>
            <person name="McMillan D.G.G."/>
        </authorList>
    </citation>
    <scope>NUCLEOTIDE SEQUENCE [LARGE SCALE GENOMIC DNA]</scope>
    <source>
        <strain evidence="2 4">TA2.A1</strain>
    </source>
</reference>
<dbReference type="Proteomes" id="UP000825179">
    <property type="component" value="Chromosome"/>
</dbReference>
<dbReference type="RefSeq" id="WP_007506372.1">
    <property type="nucleotide sequence ID" value="NZ_AFCE01000164.1"/>
</dbReference>
<organism evidence="1 3">
    <name type="scientific">Caldalkalibacillus thermarum (strain TA2.A1)</name>
    <dbReference type="NCBI Taxonomy" id="986075"/>
    <lineage>
        <taxon>Bacteria</taxon>
        <taxon>Bacillati</taxon>
        <taxon>Bacillota</taxon>
        <taxon>Bacilli</taxon>
        <taxon>Bacillales</taxon>
        <taxon>Bacillaceae</taxon>
        <taxon>Caldalkalibacillus</taxon>
    </lineage>
</organism>
<dbReference type="AlphaFoldDB" id="F5LAR9"/>
<dbReference type="EMBL" id="CP082237">
    <property type="protein sequence ID" value="QZT33474.1"/>
    <property type="molecule type" value="Genomic_DNA"/>
</dbReference>
<evidence type="ECO:0000313" key="4">
    <source>
        <dbReference type="Proteomes" id="UP000825179"/>
    </source>
</evidence>
<dbReference type="OrthoDB" id="2970986at2"/>
<evidence type="ECO:0000313" key="3">
    <source>
        <dbReference type="Proteomes" id="UP000010716"/>
    </source>
</evidence>
<protein>
    <submittedName>
        <fullName evidence="1">Uncharacterized protein</fullName>
    </submittedName>
</protein>
<reference evidence="1 3" key="1">
    <citation type="journal article" date="2011" name="J. Bacteriol.">
        <title>Draft genome sequence of the thermoalkaliphilic Caldalkalibacillus thermarum strain TA2.A1.</title>
        <authorList>
            <person name="Kalamorz F."/>
            <person name="Keis S."/>
            <person name="McMillan D.G."/>
            <person name="Olsson K."/>
            <person name="Stanton J.A."/>
            <person name="Stockwell P."/>
            <person name="Black M.A."/>
            <person name="Klingeman D.M."/>
            <person name="Land M.L."/>
            <person name="Han C.S."/>
            <person name="Martin S.L."/>
            <person name="Becher S.A."/>
            <person name="Peddie C.J."/>
            <person name="Morgan H.W."/>
            <person name="Matthies D."/>
            <person name="Preiss L."/>
            <person name="Meier T."/>
            <person name="Brown S.D."/>
            <person name="Cook G.M."/>
        </authorList>
    </citation>
    <scope>NUCLEOTIDE SEQUENCE [LARGE SCALE GENOMIC DNA]</scope>
    <source>
        <strain evidence="1 3">TA2.A1</strain>
    </source>
</reference>
<dbReference type="EMBL" id="AFCE01000164">
    <property type="protein sequence ID" value="EGL81641.1"/>
    <property type="molecule type" value="Genomic_DNA"/>
</dbReference>
<sequence length="55" mass="6760">MRRKLKETMSQQAMARRMGVDFRDQLDKETTIQDMEIAREFNQRVIQIRQAKRLY</sequence>
<name>F5LAR9_CALTT</name>